<feature type="non-terminal residue" evidence="1">
    <location>
        <position position="1"/>
    </location>
</feature>
<gene>
    <name evidence="1" type="ORF">L3Q82_024624</name>
</gene>
<organism evidence="1 2">
    <name type="scientific">Scortum barcoo</name>
    <name type="common">barcoo grunter</name>
    <dbReference type="NCBI Taxonomy" id="214431"/>
    <lineage>
        <taxon>Eukaryota</taxon>
        <taxon>Metazoa</taxon>
        <taxon>Chordata</taxon>
        <taxon>Craniata</taxon>
        <taxon>Vertebrata</taxon>
        <taxon>Euteleostomi</taxon>
        <taxon>Actinopterygii</taxon>
        <taxon>Neopterygii</taxon>
        <taxon>Teleostei</taxon>
        <taxon>Neoteleostei</taxon>
        <taxon>Acanthomorphata</taxon>
        <taxon>Eupercaria</taxon>
        <taxon>Centrarchiformes</taxon>
        <taxon>Terapontoidei</taxon>
        <taxon>Terapontidae</taxon>
        <taxon>Scortum</taxon>
    </lineage>
</organism>
<dbReference type="Proteomes" id="UP000831701">
    <property type="component" value="Chromosome 7"/>
</dbReference>
<comment type="caution">
    <text evidence="1">The sequence shown here is derived from an EMBL/GenBank/DDBJ whole genome shotgun (WGS) entry which is preliminary data.</text>
</comment>
<evidence type="ECO:0000313" key="2">
    <source>
        <dbReference type="Proteomes" id="UP000831701"/>
    </source>
</evidence>
<proteinExistence type="predicted"/>
<evidence type="ECO:0000313" key="1">
    <source>
        <dbReference type="EMBL" id="KAI3369798.1"/>
    </source>
</evidence>
<protein>
    <submittedName>
        <fullName evidence="1">Uncharacterized protein</fullName>
    </submittedName>
</protein>
<name>A0ACB8WPM5_9TELE</name>
<dbReference type="EMBL" id="CM041537">
    <property type="protein sequence ID" value="KAI3369798.1"/>
    <property type="molecule type" value="Genomic_DNA"/>
</dbReference>
<reference evidence="1" key="1">
    <citation type="submission" date="2022-04" db="EMBL/GenBank/DDBJ databases">
        <title>Jade perch genome.</title>
        <authorList>
            <person name="Chao B."/>
        </authorList>
    </citation>
    <scope>NUCLEOTIDE SEQUENCE</scope>
    <source>
        <strain evidence="1">CB-2022</strain>
    </source>
</reference>
<keyword evidence="2" id="KW-1185">Reference proteome</keyword>
<accession>A0ACB8WPM5</accession>
<sequence length="491" mass="54142">ILILLSSVLWTRGENCPATCLCPDPHTVDCSGRGLTRLPDEIPLDVRRLLLADNWIPRIPSDFLVLYSDLVYLDLRNNTLSHIEPGTLSTSSRLVFLDLGSNNLTEIPKGTFGESRSLIKLRLGNNPYLSMVSEEAFLGLTSLRELELERNALSTLKVGALSQLPSLRVVRLEGNPWVCNCNFANLFAWLMENSHKLPNAADVNTCQCETPNRTTITHDAKRPLSGVEGMECSLPMDGRRVSLTQLSKDSFRECQATLTLTDLLIIIFSGISVSVVAIMTSFFLASTVHCFQRWSKGTKGDEEESPSAASNHLRRDELPLMDDKAHPSKFSCGPRELARAADMEKKQLGGVTWKSEPAYRGDKKGGTGGGAAMRSRCGGLPISKRAGAEQMVRSAITGEAQISRCPAVAVRRQSTTPSESKADEAQTQNNSLFVDLLETINCIQMTDDESMHSPGQVEEGLVSSDCIHSLLGNHLRFERWKELWKPAKEKK</sequence>
<feature type="non-terminal residue" evidence="1">
    <location>
        <position position="491"/>
    </location>
</feature>